<gene>
    <name evidence="2" type="ORF">H7U35_11395</name>
</gene>
<accession>A0ABS2E2H2</accession>
<sequence length="54" mass="6060">MKTTKNGNTEKLTLPFPHFLWMIGISAGATNGKTVLHEPKAEQENVNGEYEEEK</sequence>
<keyword evidence="3" id="KW-1185">Reference proteome</keyword>
<protein>
    <submittedName>
        <fullName evidence="2">Uncharacterized protein</fullName>
    </submittedName>
</protein>
<name>A0ABS2E2H2_9BACT</name>
<dbReference type="Proteomes" id="UP000766986">
    <property type="component" value="Unassembled WGS sequence"/>
</dbReference>
<proteinExistence type="predicted"/>
<feature type="region of interest" description="Disordered" evidence="1">
    <location>
        <begin position="34"/>
        <end position="54"/>
    </location>
</feature>
<evidence type="ECO:0000313" key="3">
    <source>
        <dbReference type="Proteomes" id="UP000766986"/>
    </source>
</evidence>
<reference evidence="2 3" key="1">
    <citation type="journal article" date="2021" name="Sci. Rep.">
        <title>The distribution of antibiotic resistance genes in chicken gut microbiota commensals.</title>
        <authorList>
            <person name="Juricova H."/>
            <person name="Matiasovicova J."/>
            <person name="Kubasova T."/>
            <person name="Cejkova D."/>
            <person name="Rychlik I."/>
        </authorList>
    </citation>
    <scope>NUCLEOTIDE SEQUENCE [LARGE SCALE GENOMIC DNA]</scope>
    <source>
        <strain evidence="2 3">An772</strain>
    </source>
</reference>
<dbReference type="EMBL" id="JACLYZ010000027">
    <property type="protein sequence ID" value="MBM6735816.1"/>
    <property type="molecule type" value="Genomic_DNA"/>
</dbReference>
<dbReference type="RefSeq" id="WP_205096022.1">
    <property type="nucleotide sequence ID" value="NZ_CAWVFH010000001.1"/>
</dbReference>
<comment type="caution">
    <text evidence="2">The sequence shown here is derived from an EMBL/GenBank/DDBJ whole genome shotgun (WGS) entry which is preliminary data.</text>
</comment>
<organism evidence="2 3">
    <name type="scientific">Mediterranea massiliensis</name>
    <dbReference type="NCBI Taxonomy" id="1841865"/>
    <lineage>
        <taxon>Bacteria</taxon>
        <taxon>Pseudomonadati</taxon>
        <taxon>Bacteroidota</taxon>
        <taxon>Bacteroidia</taxon>
        <taxon>Bacteroidales</taxon>
        <taxon>Bacteroidaceae</taxon>
        <taxon>Mediterranea</taxon>
    </lineage>
</organism>
<evidence type="ECO:0000313" key="2">
    <source>
        <dbReference type="EMBL" id="MBM6735816.1"/>
    </source>
</evidence>
<evidence type="ECO:0000256" key="1">
    <source>
        <dbReference type="SAM" id="MobiDB-lite"/>
    </source>
</evidence>